<dbReference type="Proteomes" id="UP000254866">
    <property type="component" value="Unassembled WGS sequence"/>
</dbReference>
<accession>A0A370TW61</accession>
<reference evidence="2 3" key="1">
    <citation type="journal article" date="2018" name="IMA Fungus">
        <title>IMA Genome-F 9: Draft genome sequence of Annulohypoxylon stygium, Aspergillus mulundensis, Berkeleyomyces basicola (syn. Thielaviopsis basicola), Ceratocystis smalleyi, two Cercospora beticola strains, Coleophoma cylindrospora, Fusarium fracticaudum, Phialophora cf. hyalina, and Morchella septimelata.</title>
        <authorList>
            <person name="Wingfield B.D."/>
            <person name="Bills G.F."/>
            <person name="Dong Y."/>
            <person name="Huang W."/>
            <person name="Nel W.J."/>
            <person name="Swalarsk-Parry B.S."/>
            <person name="Vaghefi N."/>
            <person name="Wilken P.M."/>
            <person name="An Z."/>
            <person name="de Beer Z.W."/>
            <person name="De Vos L."/>
            <person name="Chen L."/>
            <person name="Duong T.A."/>
            <person name="Gao Y."/>
            <person name="Hammerbacher A."/>
            <person name="Kikkert J.R."/>
            <person name="Li Y."/>
            <person name="Li H."/>
            <person name="Li K."/>
            <person name="Li Q."/>
            <person name="Liu X."/>
            <person name="Ma X."/>
            <person name="Naidoo K."/>
            <person name="Pethybridge S.J."/>
            <person name="Sun J."/>
            <person name="Steenkamp E.T."/>
            <person name="van der Nest M.A."/>
            <person name="van Wyk S."/>
            <person name="Wingfield M.J."/>
            <person name="Xiong C."/>
            <person name="Yue Q."/>
            <person name="Zhang X."/>
        </authorList>
    </citation>
    <scope>NUCLEOTIDE SEQUENCE [LARGE SCALE GENOMIC DNA]</scope>
    <source>
        <strain evidence="2 3">BP 5553</strain>
    </source>
</reference>
<comment type="caution">
    <text evidence="2">The sequence shown here is derived from an EMBL/GenBank/DDBJ whole genome shotgun (WGS) entry which is preliminary data.</text>
</comment>
<evidence type="ECO:0008006" key="4">
    <source>
        <dbReference type="Google" id="ProtNLM"/>
    </source>
</evidence>
<organism evidence="2 3">
    <name type="scientific">Venustampulla echinocandica</name>
    <dbReference type="NCBI Taxonomy" id="2656787"/>
    <lineage>
        <taxon>Eukaryota</taxon>
        <taxon>Fungi</taxon>
        <taxon>Dikarya</taxon>
        <taxon>Ascomycota</taxon>
        <taxon>Pezizomycotina</taxon>
        <taxon>Leotiomycetes</taxon>
        <taxon>Helotiales</taxon>
        <taxon>Pleuroascaceae</taxon>
        <taxon>Venustampulla</taxon>
    </lineage>
</organism>
<evidence type="ECO:0000256" key="1">
    <source>
        <dbReference type="SAM" id="MobiDB-lite"/>
    </source>
</evidence>
<dbReference type="AlphaFoldDB" id="A0A370TW61"/>
<feature type="compositionally biased region" description="Polar residues" evidence="1">
    <location>
        <begin position="1"/>
        <end position="14"/>
    </location>
</feature>
<dbReference type="OrthoDB" id="5398371at2759"/>
<keyword evidence="3" id="KW-1185">Reference proteome</keyword>
<dbReference type="EMBL" id="NPIC01000002">
    <property type="protein sequence ID" value="RDL39718.1"/>
    <property type="molecule type" value="Genomic_DNA"/>
</dbReference>
<proteinExistence type="predicted"/>
<evidence type="ECO:0000313" key="3">
    <source>
        <dbReference type="Proteomes" id="UP000254866"/>
    </source>
</evidence>
<dbReference type="RefSeq" id="XP_031872374.1">
    <property type="nucleotide sequence ID" value="XM_032012681.1"/>
</dbReference>
<dbReference type="GeneID" id="43596907"/>
<gene>
    <name evidence="2" type="ORF">BP5553_04058</name>
</gene>
<sequence>MAQSPQRPNGTLQTPKADMPHHDSQDPQEAGPSLHVGGEIFPVVEIRTTGDVILEVHFENTGACNKSIPSEDIRKFKISKSSIPSPRIFYRVRLETLNKNSRYFQHLLGPSFAEGSAIAKAFASLAQSKLNPTEIEAGRLPRIKIVDEDAATRTIGRETIFSDMLRIMHGAEHATRPFTLNCLAVLVVMADRYNALPTVARYVQKTLKNFKYPVTLDTKAEEALRQKILIFYHTDQAMRFASATKELILRGSSIWSSADEATTDFQTAWWDLPDGLEGELAHRRACVLRTIASVQMQCLSLYSSKDRQCKLGYDSSGACDSFQLGEMVKFLTRKDLLSLVSFQAASPDDTDDYIWPEIYSGDIENLVGLLRQCPSYQINHYHSHCGLRSKLLPALDYIKICVEIGIGIKFGRSRGDWKNNAWRETSKARSEKKAFWVTNEDGEHVDVSGEKTRAFNFALVNQRATWGINDLGGEKNARSLFTAEKWNWIREPEDNEKALKSRFMRADPALN</sequence>
<feature type="region of interest" description="Disordered" evidence="1">
    <location>
        <begin position="1"/>
        <end position="34"/>
    </location>
</feature>
<name>A0A370TW61_9HELO</name>
<protein>
    <recommendedName>
        <fullName evidence="4">BTB domain-containing protein</fullName>
    </recommendedName>
</protein>
<evidence type="ECO:0000313" key="2">
    <source>
        <dbReference type="EMBL" id="RDL39718.1"/>
    </source>
</evidence>